<dbReference type="Proteomes" id="UP001162501">
    <property type="component" value="Chromosome 4"/>
</dbReference>
<reference evidence="1" key="2">
    <citation type="submission" date="2025-03" db="EMBL/GenBank/DDBJ databases">
        <authorList>
            <consortium name="ELIXIR-Norway"/>
            <consortium name="Elixir Norway"/>
        </authorList>
    </citation>
    <scope>NUCLEOTIDE SEQUENCE</scope>
</reference>
<sequence length="177" mass="18139">MGCFHLWLRGCFSNCGRSGLHGGPARGECAVVRITVGSPPSTAGSGTAPACCWGDLGQAGLLLAGLHPVHTQPLQQGGGFPPFSGQDSSADAVGALPKAPQHPVPQVRPQLPSGGQELSPGLSKLARPLLGATECWPRGWSVRVQAVPSPCGHENSELEAAASRQCGNHWASRGTQA</sequence>
<name>A0AC59ZWB7_RANTA</name>
<evidence type="ECO:0000313" key="1">
    <source>
        <dbReference type="EMBL" id="CAN0517746.1"/>
    </source>
</evidence>
<reference evidence="1" key="1">
    <citation type="submission" date="2023-05" db="EMBL/GenBank/DDBJ databases">
        <authorList>
            <consortium name="ELIXIR-Norway"/>
        </authorList>
    </citation>
    <scope>NUCLEOTIDE SEQUENCE</scope>
</reference>
<organism evidence="1 2">
    <name type="scientific">Rangifer tarandus platyrhynchus</name>
    <name type="common">Svalbard reindeer</name>
    <dbReference type="NCBI Taxonomy" id="3082113"/>
    <lineage>
        <taxon>Eukaryota</taxon>
        <taxon>Metazoa</taxon>
        <taxon>Chordata</taxon>
        <taxon>Craniata</taxon>
        <taxon>Vertebrata</taxon>
        <taxon>Euteleostomi</taxon>
        <taxon>Mammalia</taxon>
        <taxon>Eutheria</taxon>
        <taxon>Laurasiatheria</taxon>
        <taxon>Artiodactyla</taxon>
        <taxon>Ruminantia</taxon>
        <taxon>Pecora</taxon>
        <taxon>Cervidae</taxon>
        <taxon>Odocoileinae</taxon>
        <taxon>Rangifer</taxon>
    </lineage>
</organism>
<protein>
    <submittedName>
        <fullName evidence="1">Uncharacterized protein</fullName>
    </submittedName>
</protein>
<proteinExistence type="predicted"/>
<dbReference type="EMBL" id="OX596088">
    <property type="protein sequence ID" value="CAN0517746.1"/>
    <property type="molecule type" value="Genomic_DNA"/>
</dbReference>
<evidence type="ECO:0000313" key="2">
    <source>
        <dbReference type="Proteomes" id="UP001162501"/>
    </source>
</evidence>
<gene>
    <name evidence="1" type="ORF">MRATA1EN22A_LOCUS23660</name>
</gene>
<accession>A0AC59ZWB7</accession>